<evidence type="ECO:0000259" key="3">
    <source>
        <dbReference type="Pfam" id="PF02397"/>
    </source>
</evidence>
<organism evidence="4 5">
    <name type="scientific">candidate division WS5 bacterium</name>
    <dbReference type="NCBI Taxonomy" id="2093353"/>
    <lineage>
        <taxon>Bacteria</taxon>
        <taxon>candidate division WS5</taxon>
    </lineage>
</organism>
<feature type="domain" description="Bacterial sugar transferase" evidence="3">
    <location>
        <begin position="3"/>
        <end position="194"/>
    </location>
</feature>
<evidence type="ECO:0000256" key="2">
    <source>
        <dbReference type="SAM" id="Phobius"/>
    </source>
</evidence>
<dbReference type="Proteomes" id="UP000285655">
    <property type="component" value="Unassembled WGS sequence"/>
</dbReference>
<evidence type="ECO:0000313" key="5">
    <source>
        <dbReference type="Proteomes" id="UP000285655"/>
    </source>
</evidence>
<name>A0A419DBH8_9BACT</name>
<comment type="caution">
    <text evidence="4">The sequence shown here is derived from an EMBL/GenBank/DDBJ whole genome shotgun (WGS) entry which is preliminary data.</text>
</comment>
<comment type="similarity">
    <text evidence="1">Belongs to the bacterial sugar transferase family.</text>
</comment>
<keyword evidence="2" id="KW-1133">Transmembrane helix</keyword>
<dbReference type="EMBL" id="QZJW01000045">
    <property type="protein sequence ID" value="RJO60412.1"/>
    <property type="molecule type" value="Genomic_DNA"/>
</dbReference>
<keyword evidence="4" id="KW-0808">Transferase</keyword>
<dbReference type="PANTHER" id="PTHR30576">
    <property type="entry name" value="COLANIC BIOSYNTHESIS UDP-GLUCOSE LIPID CARRIER TRANSFERASE"/>
    <property type="match status" value="1"/>
</dbReference>
<feature type="transmembrane region" description="Helical" evidence="2">
    <location>
        <begin position="6"/>
        <end position="29"/>
    </location>
</feature>
<reference evidence="4 5" key="1">
    <citation type="journal article" date="2017" name="ISME J.">
        <title>Energy and carbon metabolisms in a deep terrestrial subsurface fluid microbial community.</title>
        <authorList>
            <person name="Momper L."/>
            <person name="Jungbluth S.P."/>
            <person name="Lee M.D."/>
            <person name="Amend J.P."/>
        </authorList>
    </citation>
    <scope>NUCLEOTIDE SEQUENCE [LARGE SCALE GENOMIC DNA]</scope>
    <source>
        <strain evidence="4">SURF_29</strain>
    </source>
</reference>
<evidence type="ECO:0000313" key="4">
    <source>
        <dbReference type="EMBL" id="RJO60412.1"/>
    </source>
</evidence>
<keyword evidence="2" id="KW-0472">Membrane</keyword>
<protein>
    <submittedName>
        <fullName evidence="4">Sugar transferase</fullName>
    </submittedName>
</protein>
<sequence>MVKRIFDIFFSFIGLVILSPLFLLVSVFVKLDSKGPVFFRQERVGKDFKEFRIYKFRSMVNESGNEGTKVTVRGDKRVTRFGKLLRRYKIDELPQLINVLKGEMSFVGPRPEVRKYVEMFRTEYKRLLSVRPGITDPASITYSNEESVLASSNNWEEGYLKQVLPEKIKLSLQYIEKRKSILDDLTLIVKTLFKI</sequence>
<dbReference type="InterPro" id="IPR003362">
    <property type="entry name" value="Bact_transf"/>
</dbReference>
<evidence type="ECO:0000256" key="1">
    <source>
        <dbReference type="ARBA" id="ARBA00006464"/>
    </source>
</evidence>
<accession>A0A419DBH8</accession>
<proteinExistence type="inferred from homology"/>
<dbReference type="AlphaFoldDB" id="A0A419DBH8"/>
<keyword evidence="2" id="KW-0812">Transmembrane</keyword>
<dbReference type="Pfam" id="PF02397">
    <property type="entry name" value="Bac_transf"/>
    <property type="match status" value="1"/>
</dbReference>
<gene>
    <name evidence="4" type="ORF">C4544_05065</name>
</gene>
<dbReference type="PANTHER" id="PTHR30576:SF20">
    <property type="entry name" value="QUINOVOSAMINEPHOSPHOTRANSFERAE-RELATED"/>
    <property type="match status" value="1"/>
</dbReference>
<dbReference type="GO" id="GO:0016780">
    <property type="term" value="F:phosphotransferase activity, for other substituted phosphate groups"/>
    <property type="evidence" value="ECO:0007669"/>
    <property type="project" value="TreeGrafter"/>
</dbReference>